<proteinExistence type="predicted"/>
<gene>
    <name evidence="1" type="ORF">ABNX05_11900</name>
</gene>
<dbReference type="EMBL" id="JBEGDG010000007">
    <property type="protein sequence ID" value="MEQ6355323.1"/>
    <property type="molecule type" value="Genomic_DNA"/>
</dbReference>
<protein>
    <submittedName>
        <fullName evidence="1">Uncharacterized protein</fullName>
    </submittedName>
</protein>
<organism evidence="1 2">
    <name type="scientific">Lysinibacillus zambalensis</name>
    <dbReference type="NCBI Taxonomy" id="3160866"/>
    <lineage>
        <taxon>Bacteria</taxon>
        <taxon>Bacillati</taxon>
        <taxon>Bacillota</taxon>
        <taxon>Bacilli</taxon>
        <taxon>Bacillales</taxon>
        <taxon>Bacillaceae</taxon>
        <taxon>Lysinibacillus</taxon>
    </lineage>
</organism>
<evidence type="ECO:0000313" key="1">
    <source>
        <dbReference type="EMBL" id="MEQ6355323.1"/>
    </source>
</evidence>
<keyword evidence="2" id="KW-1185">Reference proteome</keyword>
<comment type="caution">
    <text evidence="1">The sequence shown here is derived from an EMBL/GenBank/DDBJ whole genome shotgun (WGS) entry which is preliminary data.</text>
</comment>
<sequence length="55" mass="6003">MTEKKQIMLTPDVFKVNNDGEVIINNSQLVEEIERATDEIAAGEQGVVISISVSV</sequence>
<evidence type="ECO:0000313" key="2">
    <source>
        <dbReference type="Proteomes" id="UP001478862"/>
    </source>
</evidence>
<dbReference type="RefSeq" id="WP_349659951.1">
    <property type="nucleotide sequence ID" value="NZ_JBEGDG010000007.1"/>
</dbReference>
<name>A0ABV1MVP6_9BACI</name>
<reference evidence="1 2" key="1">
    <citation type="submission" date="2024-06" db="EMBL/GenBank/DDBJ databases">
        <title>Lysinibacillus zambalefons sp. nov., a Novel Firmicute Isolated from the Poon Bato Zambales Hyperalkaline Spring.</title>
        <authorList>
            <person name="Aja J.A."/>
            <person name="Lazaro J.E.H."/>
            <person name="Llorin L.D."/>
            <person name="Lim K.R."/>
            <person name="Teodosio J."/>
            <person name="Dalisay D.S."/>
        </authorList>
    </citation>
    <scope>NUCLEOTIDE SEQUENCE [LARGE SCALE GENOMIC DNA]</scope>
    <source>
        <strain evidence="1 2">M3</strain>
    </source>
</reference>
<dbReference type="Proteomes" id="UP001478862">
    <property type="component" value="Unassembled WGS sequence"/>
</dbReference>
<accession>A0ABV1MVP6</accession>